<name>A0A0R0CXK3_9GAMM</name>
<comment type="similarity">
    <text evidence="7">Belongs to the YfgM family.</text>
</comment>
<protein>
    <recommendedName>
        <fullName evidence="8">Ancillary SecYEG translocon subunit</fullName>
    </recommendedName>
</protein>
<dbReference type="PANTHER" id="PTHR38035">
    <property type="entry name" value="UPF0070 PROTEIN YFGM"/>
    <property type="match status" value="1"/>
</dbReference>
<dbReference type="AlphaFoldDB" id="A0A0R0CXK3"/>
<dbReference type="PANTHER" id="PTHR38035:SF1">
    <property type="entry name" value="ANCILLARY SECYEG TRANSLOCON SUBUNIT"/>
    <property type="match status" value="1"/>
</dbReference>
<evidence type="ECO:0000313" key="12">
    <source>
        <dbReference type="Proteomes" id="UP000052052"/>
    </source>
</evidence>
<dbReference type="Proteomes" id="UP000052052">
    <property type="component" value="Unassembled WGS sequence"/>
</dbReference>
<keyword evidence="2" id="KW-1003">Cell membrane</keyword>
<sequence length="213" mass="22704">MAIDDLLDEHEQSERVRSWLRNNALGLLGGVALGLGVIVGWQWFQKHRAEQEQQSYQAYQKANEQIGAGDLKKAEAAVASIGGKGKNAVYSELAGLRLAKAQVEAGKHEAAIATLRAIKHDPALQPLVNARLARLLIDTGKPAEAIKVIGQASDPFSLEILGDALQADGKLDQARDTYSKALVGMDVAAPQRRLLELKLAEVGGTVPASGDKA</sequence>
<evidence type="ECO:0000256" key="9">
    <source>
        <dbReference type="SAM" id="Phobius"/>
    </source>
</evidence>
<dbReference type="EMBL" id="LDJL01000004">
    <property type="protein sequence ID" value="KRG71130.1"/>
    <property type="molecule type" value="Genomic_DNA"/>
</dbReference>
<evidence type="ECO:0000259" key="10">
    <source>
        <dbReference type="Pfam" id="PF09976"/>
    </source>
</evidence>
<dbReference type="Gene3D" id="1.25.40.10">
    <property type="entry name" value="Tetratricopeptide repeat domain"/>
    <property type="match status" value="1"/>
</dbReference>
<feature type="domain" description="Ancillary SecYEG translocon subunit/Cell division coordinator CpoB TPR" evidence="10">
    <location>
        <begin position="17"/>
        <end position="203"/>
    </location>
</feature>
<dbReference type="Pfam" id="PF09976">
    <property type="entry name" value="TPR_21"/>
    <property type="match status" value="1"/>
</dbReference>
<reference evidence="11 12" key="1">
    <citation type="submission" date="2015-05" db="EMBL/GenBank/DDBJ databases">
        <title>Genome sequencing and analysis of members of genus Stenotrophomonas.</title>
        <authorList>
            <person name="Patil P.P."/>
            <person name="Midha S."/>
            <person name="Patil P.B."/>
        </authorList>
    </citation>
    <scope>NUCLEOTIDE SEQUENCE [LARGE SCALE GENOMIC DNA]</scope>
    <source>
        <strain evidence="11 12">DSM 21858</strain>
    </source>
</reference>
<comment type="caution">
    <text evidence="11">The sequence shown here is derived from an EMBL/GenBank/DDBJ whole genome shotgun (WGS) entry which is preliminary data.</text>
</comment>
<evidence type="ECO:0000256" key="6">
    <source>
        <dbReference type="ARBA" id="ARBA00023186"/>
    </source>
</evidence>
<evidence type="ECO:0000256" key="2">
    <source>
        <dbReference type="ARBA" id="ARBA00022475"/>
    </source>
</evidence>
<keyword evidence="4 9" id="KW-1133">Transmembrane helix</keyword>
<feature type="transmembrane region" description="Helical" evidence="9">
    <location>
        <begin position="24"/>
        <end position="44"/>
    </location>
</feature>
<accession>A0A0R0CXK3</accession>
<dbReference type="STRING" id="344882.ABB29_04770"/>
<dbReference type="GO" id="GO:0044877">
    <property type="term" value="F:protein-containing complex binding"/>
    <property type="evidence" value="ECO:0007669"/>
    <property type="project" value="InterPro"/>
</dbReference>
<dbReference type="InterPro" id="IPR011990">
    <property type="entry name" value="TPR-like_helical_dom_sf"/>
</dbReference>
<proteinExistence type="inferred from homology"/>
<evidence type="ECO:0000256" key="7">
    <source>
        <dbReference type="ARBA" id="ARBA00024197"/>
    </source>
</evidence>
<evidence type="ECO:0000256" key="4">
    <source>
        <dbReference type="ARBA" id="ARBA00022989"/>
    </source>
</evidence>
<dbReference type="OrthoDB" id="9789675at2"/>
<dbReference type="InterPro" id="IPR018704">
    <property type="entry name" value="SecYEG/CpoB_TPR"/>
</dbReference>
<evidence type="ECO:0000256" key="3">
    <source>
        <dbReference type="ARBA" id="ARBA00022692"/>
    </source>
</evidence>
<dbReference type="SUPFAM" id="SSF48452">
    <property type="entry name" value="TPR-like"/>
    <property type="match status" value="1"/>
</dbReference>
<evidence type="ECO:0000256" key="5">
    <source>
        <dbReference type="ARBA" id="ARBA00023136"/>
    </source>
</evidence>
<dbReference type="RefSeq" id="WP_057657461.1">
    <property type="nucleotide sequence ID" value="NZ_LDJL01000004.1"/>
</dbReference>
<organism evidence="11 12">
    <name type="scientific">Pseudoxanthomonas dokdonensis</name>
    <dbReference type="NCBI Taxonomy" id="344882"/>
    <lineage>
        <taxon>Bacteria</taxon>
        <taxon>Pseudomonadati</taxon>
        <taxon>Pseudomonadota</taxon>
        <taxon>Gammaproteobacteria</taxon>
        <taxon>Lysobacterales</taxon>
        <taxon>Lysobacteraceae</taxon>
        <taxon>Pseudoxanthomonas</taxon>
    </lineage>
</organism>
<dbReference type="InterPro" id="IPR026039">
    <property type="entry name" value="YfgM"/>
</dbReference>
<keyword evidence="6" id="KW-0143">Chaperone</keyword>
<evidence type="ECO:0000313" key="11">
    <source>
        <dbReference type="EMBL" id="KRG71130.1"/>
    </source>
</evidence>
<keyword evidence="5 9" id="KW-0472">Membrane</keyword>
<evidence type="ECO:0000256" key="1">
    <source>
        <dbReference type="ARBA" id="ARBA00004401"/>
    </source>
</evidence>
<keyword evidence="12" id="KW-1185">Reference proteome</keyword>
<dbReference type="PATRIC" id="fig|344882.3.peg.2291"/>
<comment type="subcellular location">
    <subcellularLocation>
        <location evidence="1">Cell membrane</location>
        <topology evidence="1">Single-pass type II membrane protein</topology>
    </subcellularLocation>
</comment>
<evidence type="ECO:0000256" key="8">
    <source>
        <dbReference type="ARBA" id="ARBA00024235"/>
    </source>
</evidence>
<dbReference type="GO" id="GO:0005886">
    <property type="term" value="C:plasma membrane"/>
    <property type="evidence" value="ECO:0007669"/>
    <property type="project" value="UniProtKB-SubCell"/>
</dbReference>
<gene>
    <name evidence="11" type="ORF">ABB29_04770</name>
</gene>
<keyword evidence="3 9" id="KW-0812">Transmembrane</keyword>